<reference evidence="11" key="1">
    <citation type="submission" date="2019-07" db="EMBL/GenBank/DDBJ databases">
        <title>Annotation for the trematode Paragonimus miyazaki's.</title>
        <authorList>
            <person name="Choi Y.-J."/>
        </authorList>
    </citation>
    <scope>NUCLEOTIDE SEQUENCE</scope>
    <source>
        <strain evidence="11">Japan</strain>
    </source>
</reference>
<keyword evidence="4 9" id="KW-0812">Transmembrane</keyword>
<organism evidence="11 12">
    <name type="scientific">Paragonimus skrjabini miyazakii</name>
    <dbReference type="NCBI Taxonomy" id="59628"/>
    <lineage>
        <taxon>Eukaryota</taxon>
        <taxon>Metazoa</taxon>
        <taxon>Spiralia</taxon>
        <taxon>Lophotrochozoa</taxon>
        <taxon>Platyhelminthes</taxon>
        <taxon>Trematoda</taxon>
        <taxon>Digenea</taxon>
        <taxon>Plagiorchiida</taxon>
        <taxon>Troglotremata</taxon>
        <taxon>Troglotrematidae</taxon>
        <taxon>Paragonimus</taxon>
    </lineage>
</organism>
<dbReference type="InterPro" id="IPR051307">
    <property type="entry name" value="OST4"/>
</dbReference>
<keyword evidence="8 9" id="KW-0472">Membrane</keyword>
<dbReference type="AlphaFoldDB" id="A0A8S9Z416"/>
<evidence type="ECO:0000256" key="3">
    <source>
        <dbReference type="ARBA" id="ARBA00017662"/>
    </source>
</evidence>
<keyword evidence="10" id="KW-0732">Signal</keyword>
<feature type="signal peptide" evidence="10">
    <location>
        <begin position="1"/>
        <end position="21"/>
    </location>
</feature>
<dbReference type="InterPro" id="IPR036330">
    <property type="entry name" value="Ost4p_sf"/>
</dbReference>
<dbReference type="InterPro" id="IPR018943">
    <property type="entry name" value="Oligosaccaryltransferase"/>
</dbReference>
<gene>
    <name evidence="11" type="ORF">EG68_04131</name>
</gene>
<keyword evidence="5" id="KW-0256">Endoplasmic reticulum</keyword>
<evidence type="ECO:0000256" key="7">
    <source>
        <dbReference type="ARBA" id="ARBA00022989"/>
    </source>
</evidence>
<evidence type="ECO:0000256" key="10">
    <source>
        <dbReference type="SAM" id="SignalP"/>
    </source>
</evidence>
<dbReference type="PANTHER" id="PTHR48164">
    <property type="entry name" value="DOLICHYL-DIPHOSPHOOLIGOSACCHARIDE--PROTEIN GLYCOSYLTRANSFERASE SUBUNIT 4"/>
    <property type="match status" value="1"/>
</dbReference>
<evidence type="ECO:0000256" key="8">
    <source>
        <dbReference type="ARBA" id="ARBA00023136"/>
    </source>
</evidence>
<dbReference type="Pfam" id="PF10215">
    <property type="entry name" value="Ost4"/>
    <property type="match status" value="1"/>
</dbReference>
<dbReference type="GO" id="GO:0018279">
    <property type="term" value="P:protein N-linked glycosylation via asparagine"/>
    <property type="evidence" value="ECO:0007669"/>
    <property type="project" value="TreeGrafter"/>
</dbReference>
<comment type="subcellular location">
    <subcellularLocation>
        <location evidence="1">Endoplasmic reticulum membrane</location>
        <topology evidence="1">Single-pass type III membrane protein</topology>
    </subcellularLocation>
</comment>
<evidence type="ECO:0000313" key="12">
    <source>
        <dbReference type="Proteomes" id="UP000822476"/>
    </source>
</evidence>
<keyword evidence="7 9" id="KW-1133">Transmembrane helix</keyword>
<evidence type="ECO:0000256" key="4">
    <source>
        <dbReference type="ARBA" id="ARBA00022692"/>
    </source>
</evidence>
<dbReference type="EMBL" id="JTDE01001629">
    <property type="protein sequence ID" value="KAF7258608.1"/>
    <property type="molecule type" value="Genomic_DNA"/>
</dbReference>
<accession>A0A8S9Z416</accession>
<evidence type="ECO:0000256" key="9">
    <source>
        <dbReference type="SAM" id="Phobius"/>
    </source>
</evidence>
<evidence type="ECO:0000256" key="5">
    <source>
        <dbReference type="ARBA" id="ARBA00022824"/>
    </source>
</evidence>
<sequence length="87" mass="9767">MASILCFQLTILTLKVAFVGCTHRLADSINKIMITDTQLSVFANIGGAFLFLLVVLYHYVTVNQKSSKLVRRKIKGVDTYDQNSKLE</sequence>
<feature type="chain" id="PRO_5035807971" description="Dolichyl-diphosphooligosaccharide--protein glycosyltransferase subunit 4" evidence="10">
    <location>
        <begin position="22"/>
        <end position="87"/>
    </location>
</feature>
<dbReference type="PANTHER" id="PTHR48164:SF1">
    <property type="entry name" value="DOLICHYL-DIPHOSPHOOLIGOSACCHARIDE--PROTEIN GLYCOSYLTRANSFERASE SUBUNIT 4"/>
    <property type="match status" value="1"/>
</dbReference>
<evidence type="ECO:0000256" key="6">
    <source>
        <dbReference type="ARBA" id="ARBA00022968"/>
    </source>
</evidence>
<dbReference type="Proteomes" id="UP000822476">
    <property type="component" value="Unassembled WGS sequence"/>
</dbReference>
<evidence type="ECO:0000256" key="1">
    <source>
        <dbReference type="ARBA" id="ARBA00004643"/>
    </source>
</evidence>
<proteinExistence type="inferred from homology"/>
<dbReference type="SUPFAM" id="SSF103464">
    <property type="entry name" value="Oligosaccharyltransferase subunit ost4p"/>
    <property type="match status" value="1"/>
</dbReference>
<dbReference type="GO" id="GO:0008250">
    <property type="term" value="C:oligosaccharyltransferase complex"/>
    <property type="evidence" value="ECO:0007669"/>
    <property type="project" value="TreeGrafter"/>
</dbReference>
<comment type="caution">
    <text evidence="11">The sequence shown here is derived from an EMBL/GenBank/DDBJ whole genome shotgun (WGS) entry which is preliminary data.</text>
</comment>
<keyword evidence="6" id="KW-0735">Signal-anchor</keyword>
<protein>
    <recommendedName>
        <fullName evidence="3">Dolichyl-diphosphooligosaccharide--protein glycosyltransferase subunit 4</fullName>
    </recommendedName>
</protein>
<keyword evidence="12" id="KW-1185">Reference proteome</keyword>
<comment type="similarity">
    <text evidence="2">Belongs to the OST4 family.</text>
</comment>
<feature type="transmembrane region" description="Helical" evidence="9">
    <location>
        <begin position="41"/>
        <end position="62"/>
    </location>
</feature>
<dbReference type="OrthoDB" id="2124077at2759"/>
<evidence type="ECO:0000313" key="11">
    <source>
        <dbReference type="EMBL" id="KAF7258608.1"/>
    </source>
</evidence>
<name>A0A8S9Z416_9TREM</name>
<evidence type="ECO:0000256" key="2">
    <source>
        <dbReference type="ARBA" id="ARBA00007685"/>
    </source>
</evidence>